<protein>
    <submittedName>
        <fullName evidence="2">Uncharacterized protein</fullName>
    </submittedName>
</protein>
<comment type="caution">
    <text evidence="2">The sequence shown here is derived from an EMBL/GenBank/DDBJ whole genome shotgun (WGS) entry which is preliminary data.</text>
</comment>
<evidence type="ECO:0000313" key="2">
    <source>
        <dbReference type="EMBL" id="KAA6370412.1"/>
    </source>
</evidence>
<feature type="region of interest" description="Disordered" evidence="1">
    <location>
        <begin position="40"/>
        <end position="75"/>
    </location>
</feature>
<dbReference type="Proteomes" id="UP000324800">
    <property type="component" value="Unassembled WGS sequence"/>
</dbReference>
<feature type="compositionally biased region" description="Acidic residues" evidence="1">
    <location>
        <begin position="7"/>
        <end position="26"/>
    </location>
</feature>
<evidence type="ECO:0000256" key="1">
    <source>
        <dbReference type="SAM" id="MobiDB-lite"/>
    </source>
</evidence>
<dbReference type="AlphaFoldDB" id="A0A5J4UKA5"/>
<accession>A0A5J4UKA5</accession>
<organism evidence="2 3">
    <name type="scientific">Streblomastix strix</name>
    <dbReference type="NCBI Taxonomy" id="222440"/>
    <lineage>
        <taxon>Eukaryota</taxon>
        <taxon>Metamonada</taxon>
        <taxon>Preaxostyla</taxon>
        <taxon>Oxymonadida</taxon>
        <taxon>Streblomastigidae</taxon>
        <taxon>Streblomastix</taxon>
    </lineage>
</organism>
<dbReference type="EMBL" id="SNRW01015406">
    <property type="protein sequence ID" value="KAA6370412.1"/>
    <property type="molecule type" value="Genomic_DNA"/>
</dbReference>
<sequence length="75" mass="8461">ESGQAGECEEETENDDEGDQDKEADFDVYSIDGTYECKRTGITGLNQDDDDDDDVYSVQLADDPDYYQYGGERIE</sequence>
<evidence type="ECO:0000313" key="3">
    <source>
        <dbReference type="Proteomes" id="UP000324800"/>
    </source>
</evidence>
<proteinExistence type="predicted"/>
<gene>
    <name evidence="2" type="ORF">EZS28_034061</name>
</gene>
<name>A0A5J4UKA5_9EUKA</name>
<reference evidence="2 3" key="1">
    <citation type="submission" date="2019-03" db="EMBL/GenBank/DDBJ databases">
        <title>Single cell metagenomics reveals metabolic interactions within the superorganism composed of flagellate Streblomastix strix and complex community of Bacteroidetes bacteria on its surface.</title>
        <authorList>
            <person name="Treitli S.C."/>
            <person name="Kolisko M."/>
            <person name="Husnik F."/>
            <person name="Keeling P."/>
            <person name="Hampl V."/>
        </authorList>
    </citation>
    <scope>NUCLEOTIDE SEQUENCE [LARGE SCALE GENOMIC DNA]</scope>
    <source>
        <strain evidence="2">ST1C</strain>
    </source>
</reference>
<feature type="region of interest" description="Disordered" evidence="1">
    <location>
        <begin position="1"/>
        <end position="26"/>
    </location>
</feature>
<feature type="non-terminal residue" evidence="2">
    <location>
        <position position="1"/>
    </location>
</feature>